<keyword evidence="11" id="KW-0732">Signal</keyword>
<feature type="chain" id="PRO_5040872595" description="endo-1,3(4)-beta-glucanase" evidence="11">
    <location>
        <begin position="21"/>
        <end position="367"/>
    </location>
</feature>
<dbReference type="SUPFAM" id="SSF49899">
    <property type="entry name" value="Concanavalin A-like lectins/glucanases"/>
    <property type="match status" value="1"/>
</dbReference>
<evidence type="ECO:0000256" key="5">
    <source>
        <dbReference type="ARBA" id="ARBA00022475"/>
    </source>
</evidence>
<evidence type="ECO:0000256" key="9">
    <source>
        <dbReference type="ARBA" id="ARBA00023295"/>
    </source>
</evidence>
<keyword evidence="8" id="KW-0449">Lipoprotein</keyword>
<dbReference type="PANTHER" id="PTHR10963">
    <property type="entry name" value="GLYCOSYL HYDROLASE-RELATED"/>
    <property type="match status" value="1"/>
</dbReference>
<dbReference type="AlphaFoldDB" id="A0A9X0BLV1"/>
<keyword evidence="6" id="KW-0472">Membrane</keyword>
<feature type="domain" description="GH16" evidence="12">
    <location>
        <begin position="26"/>
        <end position="281"/>
    </location>
</feature>
<dbReference type="GO" id="GO:0009251">
    <property type="term" value="P:glucan catabolic process"/>
    <property type="evidence" value="ECO:0007669"/>
    <property type="project" value="TreeGrafter"/>
</dbReference>
<keyword evidence="7" id="KW-0378">Hydrolase</keyword>
<dbReference type="InterPro" id="IPR013320">
    <property type="entry name" value="ConA-like_dom_sf"/>
</dbReference>
<evidence type="ECO:0000256" key="8">
    <source>
        <dbReference type="ARBA" id="ARBA00023288"/>
    </source>
</evidence>
<keyword evidence="5" id="KW-1003">Cell membrane</keyword>
<dbReference type="GO" id="GO:0052861">
    <property type="term" value="F:endo-1,3(4)-beta-glucanase activity"/>
    <property type="evidence" value="ECO:0007669"/>
    <property type="project" value="UniProtKB-EC"/>
</dbReference>
<evidence type="ECO:0000256" key="11">
    <source>
        <dbReference type="SAM" id="SignalP"/>
    </source>
</evidence>
<evidence type="ECO:0000256" key="10">
    <source>
        <dbReference type="SAM" id="MobiDB-lite"/>
    </source>
</evidence>
<dbReference type="CDD" id="cd02181">
    <property type="entry name" value="GH16_fungal_Lam16A_glucanase"/>
    <property type="match status" value="1"/>
</dbReference>
<feature type="signal peptide" evidence="11">
    <location>
        <begin position="1"/>
        <end position="20"/>
    </location>
</feature>
<keyword evidence="9" id="KW-0326">Glycosidase</keyword>
<name>A0A9X0BLV1_9EURO</name>
<dbReference type="EC" id="3.2.1.6" evidence="4"/>
<dbReference type="InterPro" id="IPR050546">
    <property type="entry name" value="Glycosyl_Hydrlase_16"/>
</dbReference>
<evidence type="ECO:0000256" key="7">
    <source>
        <dbReference type="ARBA" id="ARBA00022801"/>
    </source>
</evidence>
<evidence type="ECO:0000256" key="1">
    <source>
        <dbReference type="ARBA" id="ARBA00000124"/>
    </source>
</evidence>
<evidence type="ECO:0000256" key="3">
    <source>
        <dbReference type="ARBA" id="ARBA00006865"/>
    </source>
</evidence>
<evidence type="ECO:0000259" key="12">
    <source>
        <dbReference type="PROSITE" id="PS51762"/>
    </source>
</evidence>
<keyword evidence="6" id="KW-0336">GPI-anchor</keyword>
<keyword evidence="6" id="KW-0325">Glycoprotein</keyword>
<gene>
    <name evidence="13" type="ORF">N7539_008715</name>
</gene>
<dbReference type="FunFam" id="2.60.120.200:FF:000114">
    <property type="entry name" value="Probable endo-1,3(4)-beta-glucanase NFIA_089530"/>
    <property type="match status" value="1"/>
</dbReference>
<comment type="caution">
    <text evidence="13">The sequence shown here is derived from an EMBL/GenBank/DDBJ whole genome shotgun (WGS) entry which is preliminary data.</text>
</comment>
<evidence type="ECO:0000313" key="14">
    <source>
        <dbReference type="Proteomes" id="UP001148312"/>
    </source>
</evidence>
<reference evidence="13" key="1">
    <citation type="submission" date="2022-12" db="EMBL/GenBank/DDBJ databases">
        <authorList>
            <person name="Petersen C."/>
        </authorList>
    </citation>
    <scope>NUCLEOTIDE SEQUENCE</scope>
    <source>
        <strain evidence="13">IBT 30728</strain>
    </source>
</reference>
<keyword evidence="14" id="KW-1185">Reference proteome</keyword>
<dbReference type="PROSITE" id="PS51762">
    <property type="entry name" value="GH16_2"/>
    <property type="match status" value="1"/>
</dbReference>
<dbReference type="Pfam" id="PF26113">
    <property type="entry name" value="GH16_XgeA"/>
    <property type="match status" value="1"/>
</dbReference>
<evidence type="ECO:0000256" key="6">
    <source>
        <dbReference type="ARBA" id="ARBA00022622"/>
    </source>
</evidence>
<dbReference type="GeneID" id="81628560"/>
<dbReference type="RefSeq" id="XP_056786692.1">
    <property type="nucleotide sequence ID" value="XM_056938310.1"/>
</dbReference>
<dbReference type="GO" id="GO:0005886">
    <property type="term" value="C:plasma membrane"/>
    <property type="evidence" value="ECO:0007669"/>
    <property type="project" value="UniProtKB-SubCell"/>
</dbReference>
<dbReference type="EMBL" id="JAPWDQ010000013">
    <property type="protein sequence ID" value="KAJ5472146.1"/>
    <property type="molecule type" value="Genomic_DNA"/>
</dbReference>
<dbReference type="Gene3D" id="2.60.120.200">
    <property type="match status" value="1"/>
</dbReference>
<feature type="compositionally biased region" description="Basic residues" evidence="10">
    <location>
        <begin position="353"/>
        <end position="367"/>
    </location>
</feature>
<comment type="subcellular location">
    <subcellularLocation>
        <location evidence="2">Cell membrane</location>
        <topology evidence="2">Lipid-anchor</topology>
        <topology evidence="2">GPI-anchor</topology>
    </subcellularLocation>
</comment>
<comment type="similarity">
    <text evidence="3">Belongs to the glycosyl hydrolase 16 family.</text>
</comment>
<accession>A0A9X0BLV1</accession>
<comment type="catalytic activity">
    <reaction evidence="1">
        <text>Endohydrolysis of (1-&gt;3)- or (1-&gt;4)-linkages in beta-D-glucans when the glucose residue whose reducing group is involved in the linkage to be hydrolyzed is itself substituted at C-3.</text>
        <dbReference type="EC" id="3.2.1.6"/>
    </reaction>
</comment>
<dbReference type="Proteomes" id="UP001148312">
    <property type="component" value="Unassembled WGS sequence"/>
</dbReference>
<proteinExistence type="inferred from homology"/>
<dbReference type="PANTHER" id="PTHR10963:SF24">
    <property type="entry name" value="GLYCOSIDASE C21B10.07-RELATED"/>
    <property type="match status" value="1"/>
</dbReference>
<feature type="region of interest" description="Disordered" evidence="10">
    <location>
        <begin position="317"/>
        <end position="367"/>
    </location>
</feature>
<organism evidence="13 14">
    <name type="scientific">Penicillium diatomitis</name>
    <dbReference type="NCBI Taxonomy" id="2819901"/>
    <lineage>
        <taxon>Eukaryota</taxon>
        <taxon>Fungi</taxon>
        <taxon>Dikarya</taxon>
        <taxon>Ascomycota</taxon>
        <taxon>Pezizomycotina</taxon>
        <taxon>Eurotiomycetes</taxon>
        <taxon>Eurotiomycetidae</taxon>
        <taxon>Eurotiales</taxon>
        <taxon>Aspergillaceae</taxon>
        <taxon>Penicillium</taxon>
    </lineage>
</organism>
<evidence type="ECO:0000313" key="13">
    <source>
        <dbReference type="EMBL" id="KAJ5472146.1"/>
    </source>
</evidence>
<evidence type="ECO:0000256" key="2">
    <source>
        <dbReference type="ARBA" id="ARBA00004609"/>
    </source>
</evidence>
<protein>
    <recommendedName>
        <fullName evidence="4">endo-1,3(4)-beta-glucanase</fullName>
        <ecNumber evidence="4">3.2.1.6</ecNumber>
    </recommendedName>
</protein>
<dbReference type="InterPro" id="IPR000757">
    <property type="entry name" value="Beta-glucanase-like"/>
</dbReference>
<sequence length="367" mass="40183">MRRINTTIPLLSLLARISRAAYTLHDDYETTDVFFDRFNFFTDVDPTHGYVSYMNRSAATVRGLIEAMGSSVYIGVDAEHQASGSGRQSVRLTSTRSYGHGLFILDLAHMPASVCGTWPAFWMLGADWPNDGEIDIIEGVNSQSVNQMTLHTKDGCSIQNSGFTGSLEYSNCYVGAPGQPLNSGCAILSGSPQSYGDGFNNAGGGIYATEWKSAGIKVWHFPRYGIPWNIIIGQPDPATWGTPSAAFSEYCDIDNHFKDLRIVFDITFCGDWAGNVWSSGSCASQAPTCNLFVQNNPAAFKEVFWRVNSLKVYQDNARPPLGSPSAPPGYSSVHRAIGESVSRKDATPFTRPGPRHFRHGHKGRERA</sequence>
<reference evidence="13" key="2">
    <citation type="journal article" date="2023" name="IMA Fungus">
        <title>Comparative genomic study of the Penicillium genus elucidates a diverse pangenome and 15 lateral gene transfer events.</title>
        <authorList>
            <person name="Petersen C."/>
            <person name="Sorensen T."/>
            <person name="Nielsen M.R."/>
            <person name="Sondergaard T.E."/>
            <person name="Sorensen J.L."/>
            <person name="Fitzpatrick D.A."/>
            <person name="Frisvad J.C."/>
            <person name="Nielsen K.L."/>
        </authorList>
    </citation>
    <scope>NUCLEOTIDE SEQUENCE</scope>
    <source>
        <strain evidence="13">IBT 30728</strain>
    </source>
</reference>
<dbReference type="GO" id="GO:0098552">
    <property type="term" value="C:side of membrane"/>
    <property type="evidence" value="ECO:0007669"/>
    <property type="project" value="UniProtKB-KW"/>
</dbReference>
<evidence type="ECO:0000256" key="4">
    <source>
        <dbReference type="ARBA" id="ARBA00012599"/>
    </source>
</evidence>